<dbReference type="KEGG" id="vg:26638772"/>
<keyword evidence="1" id="KW-1195">Viral transcription</keyword>
<evidence type="ECO:0000313" key="2">
    <source>
        <dbReference type="EMBL" id="AKF13308.1"/>
    </source>
</evidence>
<gene>
    <name evidence="2" type="ORF">PHIN3_43</name>
</gene>
<dbReference type="SUPFAM" id="SSF55979">
    <property type="entry name" value="DNA clamp"/>
    <property type="match status" value="2"/>
</dbReference>
<comment type="similarity">
    <text evidence="1">Belongs to the Tevenvirinae sliding clamp family.</text>
</comment>
<evidence type="ECO:0000313" key="3">
    <source>
        <dbReference type="Proteomes" id="UP000202958"/>
    </source>
</evidence>
<dbReference type="Proteomes" id="UP000202958">
    <property type="component" value="Segment"/>
</dbReference>
<keyword evidence="3" id="KW-1185">Reference proteome</keyword>
<dbReference type="OrthoDB" id="7567at10239"/>
<dbReference type="Gene3D" id="3.70.10.10">
    <property type="match status" value="1"/>
</dbReference>
<keyword evidence="1" id="KW-1194">Viral DNA replication</keyword>
<dbReference type="EMBL" id="KR052482">
    <property type="protein sequence ID" value="AKF13308.1"/>
    <property type="molecule type" value="Genomic_DNA"/>
</dbReference>
<dbReference type="GO" id="GO:0019083">
    <property type="term" value="P:viral transcription"/>
    <property type="evidence" value="ECO:0007669"/>
    <property type="project" value="UniProtKB-UniRule"/>
</dbReference>
<dbReference type="InterPro" id="IPR046389">
    <property type="entry name" value="Sliding_clamp_T4"/>
</dbReference>
<dbReference type="RefSeq" id="YP_009212283.1">
    <property type="nucleotide sequence ID" value="NC_028945.1"/>
</dbReference>
<name>A0A0F6SIZ4_9CAUD</name>
<dbReference type="GO" id="GO:0030337">
    <property type="term" value="F:DNA polymerase processivity factor activity"/>
    <property type="evidence" value="ECO:0007669"/>
    <property type="project" value="UniProtKB-UniRule"/>
</dbReference>
<dbReference type="InterPro" id="IPR046938">
    <property type="entry name" value="DNA_clamp_sf"/>
</dbReference>
<proteinExistence type="inferred from homology"/>
<dbReference type="GO" id="GO:0039693">
    <property type="term" value="P:viral DNA genome replication"/>
    <property type="evidence" value="ECO:0007669"/>
    <property type="project" value="UniProtKB-UniRule"/>
</dbReference>
<reference evidence="2 3" key="1">
    <citation type="submission" date="2015-04" db="EMBL/GenBank/DDBJ databases">
        <authorList>
            <person name="Hodson T.S."/>
            <person name="Hyde J.R."/>
            <person name="Schouten J.T."/>
            <person name="Crockett J.T."/>
            <person name="Smith T.A."/>
            <person name="Merrill B.D."/>
            <person name="Crook M.B."/>
            <person name="Griffitts J.S."/>
            <person name="Burnett S.H."/>
            <person name="Grose J.H."/>
            <person name="Breakwell D.P."/>
        </authorList>
    </citation>
    <scope>NUCLEOTIDE SEQUENCE [LARGE SCALE GENOMIC DNA]</scope>
</reference>
<evidence type="ECO:0000256" key="1">
    <source>
        <dbReference type="HAMAP-Rule" id="MF_04161"/>
    </source>
</evidence>
<accession>A0A0F6SIZ4</accession>
<keyword evidence="1" id="KW-0235">DNA replication</keyword>
<dbReference type="GO" id="GO:0006260">
    <property type="term" value="P:DNA replication"/>
    <property type="evidence" value="ECO:0007669"/>
    <property type="project" value="UniProtKB-KW"/>
</dbReference>
<dbReference type="GeneID" id="26638772"/>
<sequence>MKFNEKTLSILKNFSTINPSVMLRKGNLIKTVSPQKDVMAVSTIEDTIDGDAGIYNIAQFLSSLTLFSDPEVKFENGYFAISDGKRSVHYTFAAENLILTPAKDSLPVDGVHTEFDISWSEIKNLINAASVLQLSDIQFTPSGDGSVTISTTDKKNPTTNVYSVVLPATESGTGKRVEISTTKLKLIQGDYHVSLGTNIAEFKSDTVTYWIAVESERKR</sequence>
<comment type="subunit">
    <text evidence="1">Homotrimer. Interacts with the viral DNA polymerase; this interaction constitutes the polymerase holoenzyme. Interacts with the sliding-clamp-loader; this interaction allows the sliding-clamp-loader to open the sliding clamp. Interacts with the viral DNA ligase. Part of the replicase complex that includes the DNA polymerase, the polymerase clamp, the clamp loader complex, the single-stranded DNA binding protein, the primase, the helicase and the helicase assembly factor. Interacts with the viral RNA polymerase (RNAP). Part of the transcription activation complex containing host RNAP, the viral RNA polymerase sigma-like factor, the late transcription coactivator, and the sliding clamp.</text>
</comment>
<protein>
    <recommendedName>
        <fullName evidence="1">Sliding clamp</fullName>
    </recommendedName>
    <alternativeName>
        <fullName evidence="1">DNA polymerase accessory protein Gp45</fullName>
    </alternativeName>
    <alternativeName>
        <fullName evidence="1">DNA polymerase clamp</fullName>
    </alternativeName>
</protein>
<dbReference type="HAMAP" id="MF_04161">
    <property type="entry name" value="Sliding_clamp_T4"/>
    <property type="match status" value="1"/>
</dbReference>
<organism evidence="2 3">
    <name type="scientific">Sinorhizobium phage phiN3</name>
    <dbReference type="NCBI Taxonomy" id="1647405"/>
    <lineage>
        <taxon>Viruses</taxon>
        <taxon>Duplodnaviria</taxon>
        <taxon>Heunggongvirae</taxon>
        <taxon>Uroviricota</taxon>
        <taxon>Caudoviricetes</taxon>
        <taxon>Emdodecavirus</taxon>
        <taxon>Emdodecavirus N3</taxon>
    </lineage>
</organism>
<comment type="function">
    <text evidence="1">Sliding clamp that encircles the genomic DNA and links the DNA polymerase to the template to control the processivity of DNA synthesis. Responsible for tethering the catalytic subunit of DNA polymerase to DNA during high-speed replication. Interaction with the sliding-clamp-loader opens the sliding clamp so that it can be loaded around the DNA template. During transcription, encircles the DNA and tethers host RNA polymerase (RNAP) to it.</text>
</comment>